<dbReference type="GO" id="GO:0042597">
    <property type="term" value="C:periplasmic space"/>
    <property type="evidence" value="ECO:0007669"/>
    <property type="project" value="UniProtKB-SubCell"/>
</dbReference>
<dbReference type="PANTHER" id="PTHR22888">
    <property type="entry name" value="CYTOCHROME C OXIDASE, SUBUNIT II"/>
    <property type="match status" value="1"/>
</dbReference>
<evidence type="ECO:0000256" key="1">
    <source>
        <dbReference type="ARBA" id="ARBA00004370"/>
    </source>
</evidence>
<dbReference type="RefSeq" id="WP_040039519.1">
    <property type="nucleotide sequence ID" value="NZ_JWJG01000028.1"/>
</dbReference>
<dbReference type="Proteomes" id="UP000031572">
    <property type="component" value="Unassembled WGS sequence"/>
</dbReference>
<dbReference type="CDD" id="cd13916">
    <property type="entry name" value="CuRO_HCO_II_like_1"/>
    <property type="match status" value="1"/>
</dbReference>
<protein>
    <submittedName>
        <fullName evidence="8">Cytochrome c oxidase subunit II</fullName>
    </submittedName>
</protein>
<name>A0A0C2BH92_9BURK</name>
<dbReference type="OrthoDB" id="9759695at2"/>
<dbReference type="GO" id="GO:0016020">
    <property type="term" value="C:membrane"/>
    <property type="evidence" value="ECO:0007669"/>
    <property type="project" value="UniProtKB-SubCell"/>
</dbReference>
<comment type="similarity">
    <text evidence="3">Belongs to the cytochrome c oxidase subunit 2 family.</text>
</comment>
<dbReference type="AlphaFoldDB" id="A0A0C2BH92"/>
<dbReference type="PANTHER" id="PTHR22888:SF9">
    <property type="entry name" value="CYTOCHROME C OXIDASE SUBUNIT 2"/>
    <property type="match status" value="1"/>
</dbReference>
<dbReference type="GO" id="GO:0005507">
    <property type="term" value="F:copper ion binding"/>
    <property type="evidence" value="ECO:0007669"/>
    <property type="project" value="InterPro"/>
</dbReference>
<evidence type="ECO:0000256" key="2">
    <source>
        <dbReference type="ARBA" id="ARBA00004418"/>
    </source>
</evidence>
<comment type="caution">
    <text evidence="8">The sequence shown here is derived from an EMBL/GenBank/DDBJ whole genome shotgun (WGS) entry which is preliminary data.</text>
</comment>
<feature type="domain" description="Cytochrome oxidase subunit II copper A binding" evidence="7">
    <location>
        <begin position="82"/>
        <end position="179"/>
    </location>
</feature>
<evidence type="ECO:0000313" key="8">
    <source>
        <dbReference type="EMBL" id="KIF80620.1"/>
    </source>
</evidence>
<comment type="subcellular location">
    <subcellularLocation>
        <location evidence="1">Membrane</location>
    </subcellularLocation>
    <subcellularLocation>
        <location evidence="2">Periplasm</location>
    </subcellularLocation>
</comment>
<dbReference type="Gene3D" id="2.60.40.420">
    <property type="entry name" value="Cupredoxins - blue copper proteins"/>
    <property type="match status" value="1"/>
</dbReference>
<dbReference type="InterPro" id="IPR008972">
    <property type="entry name" value="Cupredoxin"/>
</dbReference>
<dbReference type="GO" id="GO:0004129">
    <property type="term" value="F:cytochrome-c oxidase activity"/>
    <property type="evidence" value="ECO:0007669"/>
    <property type="project" value="UniProtKB-EC"/>
</dbReference>
<evidence type="ECO:0000313" key="9">
    <source>
        <dbReference type="Proteomes" id="UP000031572"/>
    </source>
</evidence>
<evidence type="ECO:0000256" key="6">
    <source>
        <dbReference type="SAM" id="Phobius"/>
    </source>
</evidence>
<organism evidence="8 9">
    <name type="scientific">Noviherbaspirillum autotrophicum</name>
    <dbReference type="NCBI Taxonomy" id="709839"/>
    <lineage>
        <taxon>Bacteria</taxon>
        <taxon>Pseudomonadati</taxon>
        <taxon>Pseudomonadota</taxon>
        <taxon>Betaproteobacteria</taxon>
        <taxon>Burkholderiales</taxon>
        <taxon>Oxalobacteraceae</taxon>
        <taxon>Noviherbaspirillum</taxon>
    </lineage>
</organism>
<evidence type="ECO:0000256" key="4">
    <source>
        <dbReference type="ARBA" id="ARBA00023136"/>
    </source>
</evidence>
<feature type="transmembrane region" description="Helical" evidence="6">
    <location>
        <begin position="47"/>
        <end position="66"/>
    </location>
</feature>
<dbReference type="SUPFAM" id="SSF49503">
    <property type="entry name" value="Cupredoxins"/>
    <property type="match status" value="1"/>
</dbReference>
<dbReference type="InterPro" id="IPR045187">
    <property type="entry name" value="CcO_II"/>
</dbReference>
<evidence type="ECO:0000259" key="7">
    <source>
        <dbReference type="PROSITE" id="PS50857"/>
    </source>
</evidence>
<evidence type="ECO:0000256" key="5">
    <source>
        <dbReference type="ARBA" id="ARBA00047816"/>
    </source>
</evidence>
<comment type="catalytic activity">
    <reaction evidence="5">
        <text>4 Fe(II)-[cytochrome c] + O2 + 8 H(+)(in) = 4 Fe(III)-[cytochrome c] + 2 H2O + 4 H(+)(out)</text>
        <dbReference type="Rhea" id="RHEA:11436"/>
        <dbReference type="Rhea" id="RHEA-COMP:10350"/>
        <dbReference type="Rhea" id="RHEA-COMP:14399"/>
        <dbReference type="ChEBI" id="CHEBI:15377"/>
        <dbReference type="ChEBI" id="CHEBI:15378"/>
        <dbReference type="ChEBI" id="CHEBI:15379"/>
        <dbReference type="ChEBI" id="CHEBI:29033"/>
        <dbReference type="ChEBI" id="CHEBI:29034"/>
        <dbReference type="EC" id="7.1.1.9"/>
    </reaction>
</comment>
<evidence type="ECO:0000256" key="3">
    <source>
        <dbReference type="ARBA" id="ARBA00007866"/>
    </source>
</evidence>
<sequence length="179" mass="20247">MLQQIAWPVSLALMILLAIGFMFVALKSGRRADDYTPMQVRAYRIRTKLFWGLVLVLGPTMVYNLADLPYSASYARPAESGAQAMVIDVKGHQWRWELSRNRVAVGQPVEFRVTSADINHGFAIYDPDMHLVAQTQAMPGYTNKLNYTFRKKGTYKILCLEYCGIAHHNMMTEIDVGGL</sequence>
<feature type="transmembrane region" description="Helical" evidence="6">
    <location>
        <begin position="6"/>
        <end position="26"/>
    </location>
</feature>
<dbReference type="GO" id="GO:0042773">
    <property type="term" value="P:ATP synthesis coupled electron transport"/>
    <property type="evidence" value="ECO:0007669"/>
    <property type="project" value="TreeGrafter"/>
</dbReference>
<keyword evidence="6" id="KW-0812">Transmembrane</keyword>
<dbReference type="STRING" id="709839.TSA66_07055"/>
<dbReference type="PROSITE" id="PS50857">
    <property type="entry name" value="COX2_CUA"/>
    <property type="match status" value="1"/>
</dbReference>
<accession>A0A0C2BH92</accession>
<keyword evidence="6" id="KW-1133">Transmembrane helix</keyword>
<proteinExistence type="inferred from homology"/>
<dbReference type="InterPro" id="IPR002429">
    <property type="entry name" value="CcO_II-like_C"/>
</dbReference>
<reference evidence="8 9" key="1">
    <citation type="submission" date="2014-12" db="EMBL/GenBank/DDBJ databases">
        <title>Denitrispirillum autotrophicum gen. nov., sp. nov., Denitrifying, Facultatively Autotrophic Bacteria Isolated from Rice Paddy Soil.</title>
        <authorList>
            <person name="Ishii S."/>
            <person name="Ashida N."/>
            <person name="Ohno H."/>
            <person name="Otsuka S."/>
            <person name="Yokota A."/>
            <person name="Senoo K."/>
        </authorList>
    </citation>
    <scope>NUCLEOTIDE SEQUENCE [LARGE SCALE GENOMIC DNA]</scope>
    <source>
        <strain evidence="8 9">TSA66</strain>
    </source>
</reference>
<gene>
    <name evidence="8" type="ORF">TSA66_07055</name>
</gene>
<keyword evidence="4 6" id="KW-0472">Membrane</keyword>
<dbReference type="Pfam" id="PF00116">
    <property type="entry name" value="COX2"/>
    <property type="match status" value="1"/>
</dbReference>
<keyword evidence="9" id="KW-1185">Reference proteome</keyword>
<dbReference type="EMBL" id="JWJG01000028">
    <property type="protein sequence ID" value="KIF80620.1"/>
    <property type="molecule type" value="Genomic_DNA"/>
</dbReference>